<evidence type="ECO:0000256" key="1">
    <source>
        <dbReference type="SAM" id="MobiDB-lite"/>
    </source>
</evidence>
<organism evidence="2 3">
    <name type="scientific">Brassica cretica</name>
    <name type="common">Mustard</name>
    <dbReference type="NCBI Taxonomy" id="69181"/>
    <lineage>
        <taxon>Eukaryota</taxon>
        <taxon>Viridiplantae</taxon>
        <taxon>Streptophyta</taxon>
        <taxon>Embryophyta</taxon>
        <taxon>Tracheophyta</taxon>
        <taxon>Spermatophyta</taxon>
        <taxon>Magnoliopsida</taxon>
        <taxon>eudicotyledons</taxon>
        <taxon>Gunneridae</taxon>
        <taxon>Pentapetalae</taxon>
        <taxon>rosids</taxon>
        <taxon>malvids</taxon>
        <taxon>Brassicales</taxon>
        <taxon>Brassicaceae</taxon>
        <taxon>Brassiceae</taxon>
        <taxon>Brassica</taxon>
    </lineage>
</organism>
<evidence type="ECO:0000313" key="2">
    <source>
        <dbReference type="EMBL" id="KAF3595437.1"/>
    </source>
</evidence>
<evidence type="ECO:0000313" key="3">
    <source>
        <dbReference type="Proteomes" id="UP000266723"/>
    </source>
</evidence>
<feature type="compositionally biased region" description="Basic and acidic residues" evidence="1">
    <location>
        <begin position="77"/>
        <end position="95"/>
    </location>
</feature>
<proteinExistence type="predicted"/>
<name>A0ABQ7EEF8_BRACR</name>
<protein>
    <submittedName>
        <fullName evidence="2">Uncharacterized protein</fullName>
    </submittedName>
</protein>
<feature type="compositionally biased region" description="Basic and acidic residues" evidence="1">
    <location>
        <begin position="7"/>
        <end position="30"/>
    </location>
</feature>
<feature type="region of interest" description="Disordered" evidence="1">
    <location>
        <begin position="1"/>
        <end position="30"/>
    </location>
</feature>
<accession>A0ABQ7EEF8</accession>
<feature type="compositionally biased region" description="Acidic residues" evidence="1">
    <location>
        <begin position="99"/>
        <end position="111"/>
    </location>
</feature>
<feature type="region of interest" description="Disordered" evidence="1">
    <location>
        <begin position="48"/>
        <end position="116"/>
    </location>
</feature>
<gene>
    <name evidence="2" type="ORF">DY000_02021165</name>
</gene>
<reference evidence="2 3" key="1">
    <citation type="journal article" date="2020" name="BMC Genomics">
        <title>Intraspecific diversification of the crop wild relative Brassica cretica Lam. using demographic model selection.</title>
        <authorList>
            <person name="Kioukis A."/>
            <person name="Michalopoulou V.A."/>
            <person name="Briers L."/>
            <person name="Pirintsos S."/>
            <person name="Studholme D.J."/>
            <person name="Pavlidis P."/>
            <person name="Sarris P.F."/>
        </authorList>
    </citation>
    <scope>NUCLEOTIDE SEQUENCE [LARGE SCALE GENOMIC DNA]</scope>
    <source>
        <strain evidence="3">cv. PFS-1207/04</strain>
    </source>
</reference>
<keyword evidence="3" id="KW-1185">Reference proteome</keyword>
<feature type="compositionally biased region" description="Polar residues" evidence="1">
    <location>
        <begin position="48"/>
        <end position="59"/>
    </location>
</feature>
<dbReference type="Proteomes" id="UP000266723">
    <property type="component" value="Unassembled WGS sequence"/>
</dbReference>
<comment type="caution">
    <text evidence="2">The sequence shown here is derived from an EMBL/GenBank/DDBJ whole genome shotgun (WGS) entry which is preliminary data.</text>
</comment>
<sequence>MRGMVDNLEKNKKNVNEKEPSDTKEMIEGLADRLQKIEERMDLLITLISPNNEVSTAGKTGSLKAETKNNSSDDESSSDKEPCKKKTKLDAKTRLMESTGDDNNEESDDEKETYPYSHGLYVGDRFVGGCGLCRMC</sequence>
<dbReference type="EMBL" id="QGKV02000299">
    <property type="protein sequence ID" value="KAF3595437.1"/>
    <property type="molecule type" value="Genomic_DNA"/>
</dbReference>